<organism evidence="1 2">
    <name type="scientific">Chitinophaga pinensis</name>
    <dbReference type="NCBI Taxonomy" id="79329"/>
    <lineage>
        <taxon>Bacteria</taxon>
        <taxon>Pseudomonadati</taxon>
        <taxon>Bacteroidota</taxon>
        <taxon>Chitinophagia</taxon>
        <taxon>Chitinophagales</taxon>
        <taxon>Chitinophagaceae</taxon>
        <taxon>Chitinophaga</taxon>
    </lineage>
</organism>
<sequence length="276" mass="31959">MKKIYLFGVLCCMVLFACKKDETPLFDTTESVYFDFTPDDPNDKTDSLLYSFAYFPDKGEDTVYVPVRISGFRVSHERTFILETVDSSTTAKSGLDFKALEKEYVMPSDSGVCMVPLILYNKDTVLKSKTLTIGLTLKASKDFGVSFKLQNKGIVKFSNRLEKPNWWNTWAGELGDYSRVKHELFIRVSGATELGTNLQDFNTIPKALYHTRRFKTFLLDPFKWVEQFATEGYVITKETDGFYYFYSSKNPDNKYKLELNPDDGRYYFRDENGKRI</sequence>
<protein>
    <submittedName>
        <fullName evidence="1">DUF4843 domain-containing protein</fullName>
    </submittedName>
</protein>
<dbReference type="RefSeq" id="WP_146305201.1">
    <property type="nucleotide sequence ID" value="NZ_VOHS01000008.1"/>
</dbReference>
<reference evidence="1 2" key="1">
    <citation type="submission" date="2019-08" db="EMBL/GenBank/DDBJ databases">
        <title>Whole genome sequencing of chitin degrading bacteria Chitinophaga pinensis YS16.</title>
        <authorList>
            <person name="Singh R.P."/>
            <person name="Manchanda G."/>
            <person name="Maurya I.K."/>
            <person name="Joshi N.K."/>
            <person name="Srivastava A.K."/>
        </authorList>
    </citation>
    <scope>NUCLEOTIDE SEQUENCE [LARGE SCALE GENOMIC DNA]</scope>
    <source>
        <strain evidence="1 2">YS-16</strain>
    </source>
</reference>
<accession>A0A5C6LYY9</accession>
<dbReference type="Pfam" id="PF16132">
    <property type="entry name" value="DUF4843"/>
    <property type="match status" value="1"/>
</dbReference>
<dbReference type="PROSITE" id="PS51257">
    <property type="entry name" value="PROKAR_LIPOPROTEIN"/>
    <property type="match status" value="1"/>
</dbReference>
<gene>
    <name evidence="1" type="ORF">FEF09_11280</name>
</gene>
<comment type="caution">
    <text evidence="1">The sequence shown here is derived from an EMBL/GenBank/DDBJ whole genome shotgun (WGS) entry which is preliminary data.</text>
</comment>
<proteinExistence type="predicted"/>
<dbReference type="InterPro" id="IPR032299">
    <property type="entry name" value="DUF4843"/>
</dbReference>
<dbReference type="OrthoDB" id="1094829at2"/>
<evidence type="ECO:0000313" key="2">
    <source>
        <dbReference type="Proteomes" id="UP000318815"/>
    </source>
</evidence>
<name>A0A5C6LYY9_9BACT</name>
<dbReference type="AlphaFoldDB" id="A0A5C6LYY9"/>
<dbReference type="Proteomes" id="UP000318815">
    <property type="component" value="Unassembled WGS sequence"/>
</dbReference>
<evidence type="ECO:0000313" key="1">
    <source>
        <dbReference type="EMBL" id="TWW00616.1"/>
    </source>
</evidence>
<keyword evidence="2" id="KW-1185">Reference proteome</keyword>
<dbReference type="EMBL" id="VOHS01000008">
    <property type="protein sequence ID" value="TWW00616.1"/>
    <property type="molecule type" value="Genomic_DNA"/>
</dbReference>